<keyword evidence="6 8" id="KW-0472">Membrane</keyword>
<evidence type="ECO:0000256" key="3">
    <source>
        <dbReference type="ARBA" id="ARBA00022452"/>
    </source>
</evidence>
<name>A0ABU9YAW9_9SPHN</name>
<feature type="domain" description="TonB-dependent receptor plug" evidence="13">
    <location>
        <begin position="66"/>
        <end position="176"/>
    </location>
</feature>
<evidence type="ECO:0000256" key="8">
    <source>
        <dbReference type="PROSITE-ProRule" id="PRU01360"/>
    </source>
</evidence>
<feature type="domain" description="TonB-dependent receptor-like beta-barrel" evidence="12">
    <location>
        <begin position="404"/>
        <end position="889"/>
    </location>
</feature>
<evidence type="ECO:0000256" key="1">
    <source>
        <dbReference type="ARBA" id="ARBA00004571"/>
    </source>
</evidence>
<evidence type="ECO:0000256" key="9">
    <source>
        <dbReference type="RuleBase" id="RU003357"/>
    </source>
</evidence>
<dbReference type="EMBL" id="JBDIME010000036">
    <property type="protein sequence ID" value="MEN2792955.1"/>
    <property type="molecule type" value="Genomic_DNA"/>
</dbReference>
<evidence type="ECO:0000259" key="13">
    <source>
        <dbReference type="Pfam" id="PF07715"/>
    </source>
</evidence>
<dbReference type="SUPFAM" id="SSF56935">
    <property type="entry name" value="Porins"/>
    <property type="match status" value="1"/>
</dbReference>
<evidence type="ECO:0000256" key="4">
    <source>
        <dbReference type="ARBA" id="ARBA00022692"/>
    </source>
</evidence>
<dbReference type="InterPro" id="IPR000531">
    <property type="entry name" value="Beta-barrel_TonB"/>
</dbReference>
<dbReference type="Proteomes" id="UP001419910">
    <property type="component" value="Unassembled WGS sequence"/>
</dbReference>
<dbReference type="Gene3D" id="2.40.170.20">
    <property type="entry name" value="TonB-dependent receptor, beta-barrel domain"/>
    <property type="match status" value="1"/>
</dbReference>
<dbReference type="InterPro" id="IPR012910">
    <property type="entry name" value="Plug_dom"/>
</dbReference>
<sequence>MLNHSNLGVSLAALTIALASTGSASAQEIPPAPATQTSLPAGSDSPESESSEITVTATRVVRDGFDAPTPTLTLGEEAIRNANRQTIGEVLSDQPQFRAAGTPMLTNGSTNSSAAVIDLRGLGSTRGSARTLTLLDGHRFVGANDLNTIPQSIVKRIDVVTGGASAAWGSGAVAGVVNIILDDDLEGFNAGLNTGISSRGDGERYGGNLTYGTKFAGGRGHFMITGEYFRDQGLYGRGDGSRPNLDSNLFGTNSGQLFLADNVNTTVASQGGVITSGALAGMQFNPDGSLSPVPLGSQTNSNSTIGGNGVSGGDFQVIAAPYHRANAYARGTYEVSDALKLSADFNFTKMWDDSLSFPEEVDGSTTDGIVIQKDNAFLTPAVRAALASGPQTFFLGRIFGDPAGYETLKYYRRTLEGSLGASGHIGGSWSYDAYFDYGAIRQSQGFYNQRIEANFEQAIDAVRDPSGNIVCRVALTNPTTACKPLNIFGAGNASQAAINYAFANADQVNLTTTNSLLAAGGSIHGDPFSTWAGKVSVALGVDYREEKQVVNYVDPLSSAGALGSFNNAPGIAGQFDVKEGFAETVVPILDIEHVAKVDLNGAARYSDYSTSGGIWSWKYGGTVRLFDDFLLRGVYSRDIRSPNIKELYSTNYQINSFVIDPTRNNQNTPVVIFSGGNTALKPEISHTLTIGGTYSPHYIPGLHMSLDYYRIDINEAIASLSEQDIVNQCANGNTVTCAQITRDSSGKITTINSTYINLASYKTHGLDIDIAYETPLSRLFPKASGTLRMRSITNYVPSLIINDGVQIYNRAGDVGDIISFNVPKWRSTGTISYDSEKLGIDARVRYVGGGNYDSLSPIVNNKISSRTYLDLGSYLKIDKFTISANIQNIFDRDPPYVLYATPFYDVMGRYFSLSVKVKI</sequence>
<organism evidence="14 15">
    <name type="scientific">Sphingomonas oligophenolica</name>
    <dbReference type="NCBI Taxonomy" id="301154"/>
    <lineage>
        <taxon>Bacteria</taxon>
        <taxon>Pseudomonadati</taxon>
        <taxon>Pseudomonadota</taxon>
        <taxon>Alphaproteobacteria</taxon>
        <taxon>Sphingomonadales</taxon>
        <taxon>Sphingomonadaceae</taxon>
        <taxon>Sphingomonas</taxon>
    </lineage>
</organism>
<evidence type="ECO:0000259" key="12">
    <source>
        <dbReference type="Pfam" id="PF00593"/>
    </source>
</evidence>
<evidence type="ECO:0000256" key="11">
    <source>
        <dbReference type="SAM" id="SignalP"/>
    </source>
</evidence>
<feature type="region of interest" description="Disordered" evidence="10">
    <location>
        <begin position="25"/>
        <end position="53"/>
    </location>
</feature>
<evidence type="ECO:0000256" key="6">
    <source>
        <dbReference type="ARBA" id="ARBA00023136"/>
    </source>
</evidence>
<keyword evidence="4 8" id="KW-0812">Transmembrane</keyword>
<reference evidence="14 15" key="1">
    <citation type="submission" date="2024-05" db="EMBL/GenBank/DDBJ databases">
        <authorList>
            <person name="Liu Q."/>
            <person name="Xin Y.-H."/>
        </authorList>
    </citation>
    <scope>NUCLEOTIDE SEQUENCE [LARGE SCALE GENOMIC DNA]</scope>
    <source>
        <strain evidence="14 15">CGMCC 1.10181</strain>
    </source>
</reference>
<protein>
    <submittedName>
        <fullName evidence="14">TonB-dependent receptor</fullName>
    </submittedName>
</protein>
<dbReference type="InterPro" id="IPR039426">
    <property type="entry name" value="TonB-dep_rcpt-like"/>
</dbReference>
<evidence type="ECO:0000313" key="15">
    <source>
        <dbReference type="Proteomes" id="UP001419910"/>
    </source>
</evidence>
<evidence type="ECO:0000256" key="2">
    <source>
        <dbReference type="ARBA" id="ARBA00022448"/>
    </source>
</evidence>
<dbReference type="Pfam" id="PF07715">
    <property type="entry name" value="Plug"/>
    <property type="match status" value="1"/>
</dbReference>
<evidence type="ECO:0000256" key="10">
    <source>
        <dbReference type="SAM" id="MobiDB-lite"/>
    </source>
</evidence>
<dbReference type="Gene3D" id="2.170.130.10">
    <property type="entry name" value="TonB-dependent receptor, plug domain"/>
    <property type="match status" value="1"/>
</dbReference>
<dbReference type="PANTHER" id="PTHR47234">
    <property type="match status" value="1"/>
</dbReference>
<dbReference type="Pfam" id="PF00593">
    <property type="entry name" value="TonB_dep_Rec_b-barrel"/>
    <property type="match status" value="1"/>
</dbReference>
<keyword evidence="5 9" id="KW-0798">TonB box</keyword>
<evidence type="ECO:0000313" key="14">
    <source>
        <dbReference type="EMBL" id="MEN2792955.1"/>
    </source>
</evidence>
<dbReference type="RefSeq" id="WP_343889689.1">
    <property type="nucleotide sequence ID" value="NZ_BAAAEH010000023.1"/>
</dbReference>
<dbReference type="InterPro" id="IPR036942">
    <property type="entry name" value="Beta-barrel_TonB_sf"/>
</dbReference>
<keyword evidence="14" id="KW-0675">Receptor</keyword>
<dbReference type="PROSITE" id="PS52016">
    <property type="entry name" value="TONB_DEPENDENT_REC_3"/>
    <property type="match status" value="1"/>
</dbReference>
<dbReference type="PANTHER" id="PTHR47234:SF3">
    <property type="entry name" value="SECRETIN_TONB SHORT N-TERMINAL DOMAIN-CONTAINING PROTEIN"/>
    <property type="match status" value="1"/>
</dbReference>
<accession>A0ABU9YAW9</accession>
<feature type="signal peptide" evidence="11">
    <location>
        <begin position="1"/>
        <end position="26"/>
    </location>
</feature>
<dbReference type="InterPro" id="IPR037066">
    <property type="entry name" value="Plug_dom_sf"/>
</dbReference>
<feature type="chain" id="PRO_5045294752" evidence="11">
    <location>
        <begin position="27"/>
        <end position="919"/>
    </location>
</feature>
<keyword evidence="11" id="KW-0732">Signal</keyword>
<evidence type="ECO:0000256" key="5">
    <source>
        <dbReference type="ARBA" id="ARBA00023077"/>
    </source>
</evidence>
<keyword evidence="2 8" id="KW-0813">Transport</keyword>
<comment type="similarity">
    <text evidence="8 9">Belongs to the TonB-dependent receptor family.</text>
</comment>
<proteinExistence type="inferred from homology"/>
<evidence type="ECO:0000256" key="7">
    <source>
        <dbReference type="ARBA" id="ARBA00023237"/>
    </source>
</evidence>
<comment type="subcellular location">
    <subcellularLocation>
        <location evidence="1 8">Cell outer membrane</location>
        <topology evidence="1 8">Multi-pass membrane protein</topology>
    </subcellularLocation>
</comment>
<keyword evidence="3 8" id="KW-1134">Transmembrane beta strand</keyword>
<comment type="caution">
    <text evidence="14">The sequence shown here is derived from an EMBL/GenBank/DDBJ whole genome shotgun (WGS) entry which is preliminary data.</text>
</comment>
<keyword evidence="15" id="KW-1185">Reference proteome</keyword>
<gene>
    <name evidence="14" type="ORF">ABC974_25235</name>
</gene>
<keyword evidence="7 8" id="KW-0998">Cell outer membrane</keyword>